<feature type="domain" description="Reverse transcriptase Ty1/copia-type" evidence="1">
    <location>
        <begin position="6"/>
        <end position="114"/>
    </location>
</feature>
<reference evidence="2" key="2">
    <citation type="submission" date="2021-03" db="UniProtKB">
        <authorList>
            <consortium name="EnsemblPlants"/>
        </authorList>
    </citation>
    <scope>IDENTIFICATION</scope>
</reference>
<evidence type="ECO:0000259" key="1">
    <source>
        <dbReference type="Pfam" id="PF07727"/>
    </source>
</evidence>
<evidence type="ECO:0000313" key="3">
    <source>
        <dbReference type="Proteomes" id="UP000596661"/>
    </source>
</evidence>
<reference evidence="2" key="1">
    <citation type="submission" date="2018-11" db="EMBL/GenBank/DDBJ databases">
        <authorList>
            <person name="Grassa J C."/>
        </authorList>
    </citation>
    <scope>NUCLEOTIDE SEQUENCE [LARGE SCALE GENOMIC DNA]</scope>
</reference>
<evidence type="ECO:0000313" key="2">
    <source>
        <dbReference type="EnsemblPlants" id="cds.evm.model.05.240"/>
    </source>
</evidence>
<dbReference type="InterPro" id="IPR013103">
    <property type="entry name" value="RVT_2"/>
</dbReference>
<sequence length="132" mass="14717">MKEAENCLIENFGFISSKSDHSLFIQHTSSSMILILVYVDDIIITGSNLKKIAALIKALDLKFALKNLGNLHYFLGIEVHHTKEGLHLSQAKYVRDLLCRAQMQDAKPAPTPMTSGLKFFAFDGDPVDNPQL</sequence>
<keyword evidence="3" id="KW-1185">Reference proteome</keyword>
<proteinExistence type="predicted"/>
<dbReference type="InterPro" id="IPR043502">
    <property type="entry name" value="DNA/RNA_pol_sf"/>
</dbReference>
<dbReference type="AlphaFoldDB" id="A0A803PPM4"/>
<dbReference type="EMBL" id="UZAU01000409">
    <property type="status" value="NOT_ANNOTATED_CDS"/>
    <property type="molecule type" value="Genomic_DNA"/>
</dbReference>
<dbReference type="OMA" id="IFISHHA"/>
<dbReference type="EnsemblPlants" id="evm.model.05.240">
    <property type="protein sequence ID" value="cds.evm.model.05.240"/>
    <property type="gene ID" value="evm.TU.05.240"/>
</dbReference>
<protein>
    <recommendedName>
        <fullName evidence="1">Reverse transcriptase Ty1/copia-type domain-containing protein</fullName>
    </recommendedName>
</protein>
<accession>A0A803PPM4</accession>
<dbReference type="SUPFAM" id="SSF56672">
    <property type="entry name" value="DNA/RNA polymerases"/>
    <property type="match status" value="1"/>
</dbReference>
<dbReference type="Proteomes" id="UP000596661">
    <property type="component" value="Chromosome 5"/>
</dbReference>
<organism evidence="2 3">
    <name type="scientific">Cannabis sativa</name>
    <name type="common">Hemp</name>
    <name type="synonym">Marijuana</name>
    <dbReference type="NCBI Taxonomy" id="3483"/>
    <lineage>
        <taxon>Eukaryota</taxon>
        <taxon>Viridiplantae</taxon>
        <taxon>Streptophyta</taxon>
        <taxon>Embryophyta</taxon>
        <taxon>Tracheophyta</taxon>
        <taxon>Spermatophyta</taxon>
        <taxon>Magnoliopsida</taxon>
        <taxon>eudicotyledons</taxon>
        <taxon>Gunneridae</taxon>
        <taxon>Pentapetalae</taxon>
        <taxon>rosids</taxon>
        <taxon>fabids</taxon>
        <taxon>Rosales</taxon>
        <taxon>Cannabaceae</taxon>
        <taxon>Cannabis</taxon>
    </lineage>
</organism>
<dbReference type="Pfam" id="PF07727">
    <property type="entry name" value="RVT_2"/>
    <property type="match status" value="1"/>
</dbReference>
<dbReference type="Gramene" id="evm.model.05.240">
    <property type="protein sequence ID" value="cds.evm.model.05.240"/>
    <property type="gene ID" value="evm.TU.05.240"/>
</dbReference>
<name>A0A803PPM4_CANSA</name>